<evidence type="ECO:0000313" key="2">
    <source>
        <dbReference type="EMBL" id="CCA27068.1"/>
    </source>
</evidence>
<evidence type="ECO:0000256" key="1">
    <source>
        <dbReference type="SAM" id="MobiDB-lite"/>
    </source>
</evidence>
<dbReference type="AlphaFoldDB" id="F0WZY7"/>
<proteinExistence type="predicted"/>
<organism evidence="2">
    <name type="scientific">Albugo laibachii Nc14</name>
    <dbReference type="NCBI Taxonomy" id="890382"/>
    <lineage>
        <taxon>Eukaryota</taxon>
        <taxon>Sar</taxon>
        <taxon>Stramenopiles</taxon>
        <taxon>Oomycota</taxon>
        <taxon>Peronosporomycetes</taxon>
        <taxon>Albuginales</taxon>
        <taxon>Albuginaceae</taxon>
        <taxon>Albugo</taxon>
    </lineage>
</organism>
<feature type="region of interest" description="Disordered" evidence="1">
    <location>
        <begin position="28"/>
        <end position="50"/>
    </location>
</feature>
<reference evidence="2" key="2">
    <citation type="submission" date="2011-02" db="EMBL/GenBank/DDBJ databases">
        <authorList>
            <person name="MacLean D."/>
        </authorList>
    </citation>
    <scope>NUCLEOTIDE SEQUENCE</scope>
</reference>
<accession>F0WZY7</accession>
<gene>
    <name evidence="2" type="primary">AlNc14C451G11730</name>
    <name evidence="2" type="ORF">ALNC14_132120</name>
</gene>
<sequence length="224" mass="24958">MAGSVKTWPYDSVTFGYDQTKYESSLAAMSEKRSESDRSTNHSRFTRMKDSVHFGDGKARDFVTSNQQIGRGGTGPQTVMMSDRQPKEVKGKVVMGYDAVKPFSESQVAYKYDPIAAKEAIAFRNQVRERSCARVPHSISWNDTIGYISESKSSFFDKSKLSVSVASSFDRKGDLSATHFILGDDALDYTTSSHIPPLNAADFSVYGKRQLISRMRQQDSVEIA</sequence>
<feature type="compositionally biased region" description="Basic and acidic residues" evidence="1">
    <location>
        <begin position="30"/>
        <end position="40"/>
    </location>
</feature>
<reference evidence="2" key="1">
    <citation type="journal article" date="2011" name="PLoS Biol.">
        <title>Gene gain and loss during evolution of obligate parasitism in the white rust pathogen of Arabidopsis thaliana.</title>
        <authorList>
            <person name="Kemen E."/>
            <person name="Gardiner A."/>
            <person name="Schultz-Larsen T."/>
            <person name="Kemen A.C."/>
            <person name="Balmuth A.L."/>
            <person name="Robert-Seilaniantz A."/>
            <person name="Bailey K."/>
            <person name="Holub E."/>
            <person name="Studholme D.J."/>
            <person name="Maclean D."/>
            <person name="Jones J.D."/>
        </authorList>
    </citation>
    <scope>NUCLEOTIDE SEQUENCE</scope>
</reference>
<name>F0WZY7_9STRA</name>
<protein>
    <submittedName>
        <fullName evidence="2">Uncharacterized protein AlNc14C451G11730</fullName>
    </submittedName>
</protein>
<dbReference type="HOGENOM" id="CLU_104842_0_0_1"/>
<dbReference type="EMBL" id="FR824494">
    <property type="protein sequence ID" value="CCA27068.1"/>
    <property type="molecule type" value="Genomic_DNA"/>
</dbReference>